<dbReference type="InterPro" id="IPR024457">
    <property type="entry name" value="Putative_integrase_N"/>
</dbReference>
<evidence type="ECO:0000313" key="7">
    <source>
        <dbReference type="Proteomes" id="UP000054985"/>
    </source>
</evidence>
<proteinExistence type="predicted"/>
<dbReference type="RefSeq" id="WP_051190610.1">
    <property type="nucleotide sequence ID" value="NZ_CAAAJG010000015.1"/>
</dbReference>
<sequence>MSRKQKLTQTMIQYLKQDNQGSLNTRQVRLFSMNRIIDDLFAARIVPITWYALTTEHIKKLVSYWQNKGLKTATIMNYLVCLRYFLNKINHTIEGIDNQSLSLVKPRNNMRPEIHSDTILNAINEPIAYLLFALQAKFGLTLLESMFLVPAIHIHENELWITREISTNRKDRLIPIINEEQQLIITKLVTLTENKKSLHQQFGEHHLRLAYKFALSALKLPTQVSYRYLYAKSRFDHLCKNHSKSDAKKIVIIETNINKTSPLWNTIHE</sequence>
<gene>
    <name evidence="5" type="ORF">Lmor_0054</name>
    <name evidence="6" type="ORF">NCTC12239_03185</name>
</gene>
<evidence type="ECO:0000256" key="2">
    <source>
        <dbReference type="ARBA" id="ARBA00023125"/>
    </source>
</evidence>
<dbReference type="OrthoDB" id="5644657at2"/>
<dbReference type="STRING" id="39962.Lmor_0054"/>
<evidence type="ECO:0000313" key="8">
    <source>
        <dbReference type="Proteomes" id="UP000254040"/>
    </source>
</evidence>
<evidence type="ECO:0000259" key="4">
    <source>
        <dbReference type="PROSITE" id="PS51900"/>
    </source>
</evidence>
<name>A0A378LLI8_9GAMM</name>
<dbReference type="GO" id="GO:0015074">
    <property type="term" value="P:DNA integration"/>
    <property type="evidence" value="ECO:0007669"/>
    <property type="project" value="UniProtKB-KW"/>
</dbReference>
<dbReference type="InterPro" id="IPR010998">
    <property type="entry name" value="Integrase_recombinase_N"/>
</dbReference>
<dbReference type="Gene3D" id="1.10.150.130">
    <property type="match status" value="1"/>
</dbReference>
<protein>
    <submittedName>
        <fullName evidence="6">Putative integrase</fullName>
    </submittedName>
</protein>
<dbReference type="PROSITE" id="PS51900">
    <property type="entry name" value="CB"/>
    <property type="match status" value="1"/>
</dbReference>
<reference evidence="5 7" key="1">
    <citation type="submission" date="2015-11" db="EMBL/GenBank/DDBJ databases">
        <title>Genomic analysis of 38 Legionella species identifies large and diverse effector repertoires.</title>
        <authorList>
            <person name="Burstein D."/>
            <person name="Amaro F."/>
            <person name="Zusman T."/>
            <person name="Lifshitz Z."/>
            <person name="Cohen O."/>
            <person name="Gilbert J.A."/>
            <person name="Pupko T."/>
            <person name="Shuman H.A."/>
            <person name="Segal G."/>
        </authorList>
    </citation>
    <scope>NUCLEOTIDE SEQUENCE [LARGE SCALE GENOMIC DNA]</scope>
    <source>
        <strain evidence="5 7">ATCC 43877</strain>
    </source>
</reference>
<accession>A0A378LLI8</accession>
<dbReference type="AlphaFoldDB" id="A0A378LLI8"/>
<dbReference type="InterPro" id="IPR044068">
    <property type="entry name" value="CB"/>
</dbReference>
<evidence type="ECO:0000256" key="3">
    <source>
        <dbReference type="PROSITE-ProRule" id="PRU01248"/>
    </source>
</evidence>
<dbReference type="Pfam" id="PF12834">
    <property type="entry name" value="Phage_int_SAM_2"/>
    <property type="match status" value="1"/>
</dbReference>
<evidence type="ECO:0000313" key="6">
    <source>
        <dbReference type="EMBL" id="STY27507.1"/>
    </source>
</evidence>
<dbReference type="EMBL" id="LNYN01000001">
    <property type="protein sequence ID" value="KTD39688.1"/>
    <property type="molecule type" value="Genomic_DNA"/>
</dbReference>
<dbReference type="EMBL" id="UGOG01000002">
    <property type="protein sequence ID" value="STY27507.1"/>
    <property type="molecule type" value="Genomic_DNA"/>
</dbReference>
<dbReference type="Proteomes" id="UP000254040">
    <property type="component" value="Unassembled WGS sequence"/>
</dbReference>
<reference evidence="6 8" key="2">
    <citation type="submission" date="2018-06" db="EMBL/GenBank/DDBJ databases">
        <authorList>
            <consortium name="Pathogen Informatics"/>
            <person name="Doyle S."/>
        </authorList>
    </citation>
    <scope>NUCLEOTIDE SEQUENCE [LARGE SCALE GENOMIC DNA]</scope>
    <source>
        <strain evidence="6 8">NCTC12239</strain>
    </source>
</reference>
<keyword evidence="1" id="KW-0229">DNA integration</keyword>
<keyword evidence="7" id="KW-1185">Reference proteome</keyword>
<dbReference type="Proteomes" id="UP000054985">
    <property type="component" value="Unassembled WGS sequence"/>
</dbReference>
<feature type="domain" description="Core-binding (CB)" evidence="4">
    <location>
        <begin position="5"/>
        <end position="90"/>
    </location>
</feature>
<keyword evidence="2 3" id="KW-0238">DNA-binding</keyword>
<organism evidence="6 8">
    <name type="scientific">Legionella moravica</name>
    <dbReference type="NCBI Taxonomy" id="39962"/>
    <lineage>
        <taxon>Bacteria</taxon>
        <taxon>Pseudomonadati</taxon>
        <taxon>Pseudomonadota</taxon>
        <taxon>Gammaproteobacteria</taxon>
        <taxon>Legionellales</taxon>
        <taxon>Legionellaceae</taxon>
        <taxon>Legionella</taxon>
    </lineage>
</organism>
<dbReference type="GO" id="GO:0003677">
    <property type="term" value="F:DNA binding"/>
    <property type="evidence" value="ECO:0007669"/>
    <property type="project" value="UniProtKB-UniRule"/>
</dbReference>
<evidence type="ECO:0000313" key="5">
    <source>
        <dbReference type="EMBL" id="KTD39688.1"/>
    </source>
</evidence>
<evidence type="ECO:0000256" key="1">
    <source>
        <dbReference type="ARBA" id="ARBA00022908"/>
    </source>
</evidence>